<dbReference type="PANTHER" id="PTHR33303:SF2">
    <property type="entry name" value="COA-BINDING DOMAIN-CONTAINING PROTEIN"/>
    <property type="match status" value="1"/>
</dbReference>
<dbReference type="InterPro" id="IPR003781">
    <property type="entry name" value="CoA-bd"/>
</dbReference>
<proteinExistence type="predicted"/>
<dbReference type="Pfam" id="PF13380">
    <property type="entry name" value="CoA_binding_2"/>
    <property type="match status" value="1"/>
</dbReference>
<reference evidence="2" key="1">
    <citation type="submission" date="2020-05" db="EMBL/GenBank/DDBJ databases">
        <authorList>
            <person name="Chiriac C."/>
            <person name="Salcher M."/>
            <person name="Ghai R."/>
            <person name="Kavagutti S V."/>
        </authorList>
    </citation>
    <scope>NUCLEOTIDE SEQUENCE</scope>
</reference>
<dbReference type="PANTHER" id="PTHR33303">
    <property type="entry name" value="CYTOPLASMIC PROTEIN-RELATED"/>
    <property type="match status" value="1"/>
</dbReference>
<gene>
    <name evidence="2" type="ORF">UFOPK3772_00329</name>
</gene>
<evidence type="ECO:0000313" key="2">
    <source>
        <dbReference type="EMBL" id="CAB4932214.1"/>
    </source>
</evidence>
<dbReference type="AlphaFoldDB" id="A0A6J7IPM7"/>
<evidence type="ECO:0000259" key="1">
    <source>
        <dbReference type="SMART" id="SM00881"/>
    </source>
</evidence>
<name>A0A6J7IPM7_9ZZZZ</name>
<protein>
    <submittedName>
        <fullName evidence="2">Unannotated protein</fullName>
    </submittedName>
</protein>
<organism evidence="2">
    <name type="scientific">freshwater metagenome</name>
    <dbReference type="NCBI Taxonomy" id="449393"/>
    <lineage>
        <taxon>unclassified sequences</taxon>
        <taxon>metagenomes</taxon>
        <taxon>ecological metagenomes</taxon>
    </lineage>
</organism>
<accession>A0A6J7IPM7</accession>
<dbReference type="SMART" id="SM00881">
    <property type="entry name" value="CoA_binding"/>
    <property type="match status" value="1"/>
</dbReference>
<feature type="domain" description="CoA-binding" evidence="1">
    <location>
        <begin position="15"/>
        <end position="110"/>
    </location>
</feature>
<sequence length="141" mass="15139">MTSLYGDAHDITRVLDDASLWFVVGLGNNPERVAFEVAAALQGRGKRIVPIYPRAEVVHGEQGYATIAEAVAVVGVPDVVDVFVRSDRAGEFADEAIAAGAGAVWFQLGVVDEAAAQRVVDAGVTMIMDTCPLIEWRRRNN</sequence>
<dbReference type="InterPro" id="IPR036291">
    <property type="entry name" value="NAD(P)-bd_dom_sf"/>
</dbReference>
<dbReference type="SUPFAM" id="SSF51735">
    <property type="entry name" value="NAD(P)-binding Rossmann-fold domains"/>
    <property type="match status" value="1"/>
</dbReference>
<dbReference type="EMBL" id="CAFBNE010000006">
    <property type="protein sequence ID" value="CAB4932214.1"/>
    <property type="molecule type" value="Genomic_DNA"/>
</dbReference>
<dbReference type="Gene3D" id="3.40.50.720">
    <property type="entry name" value="NAD(P)-binding Rossmann-like Domain"/>
    <property type="match status" value="1"/>
</dbReference>